<comment type="caution">
    <text evidence="10">The sequence shown here is derived from an EMBL/GenBank/DDBJ whole genome shotgun (WGS) entry which is preliminary data.</text>
</comment>
<dbReference type="KEGG" id="more:E1B28_009175"/>
<gene>
    <name evidence="10" type="ORF">E1B28_009175</name>
</gene>
<evidence type="ECO:0000313" key="10">
    <source>
        <dbReference type="EMBL" id="KAG7092862.1"/>
    </source>
</evidence>
<dbReference type="CDD" id="cd11062">
    <property type="entry name" value="CYP58-like"/>
    <property type="match status" value="1"/>
</dbReference>
<evidence type="ECO:0000256" key="9">
    <source>
        <dbReference type="SAM" id="SignalP"/>
    </source>
</evidence>
<dbReference type="RefSeq" id="XP_043009332.1">
    <property type="nucleotide sequence ID" value="XM_043154044.1"/>
</dbReference>
<dbReference type="Pfam" id="PF00067">
    <property type="entry name" value="p450"/>
    <property type="match status" value="1"/>
</dbReference>
<dbReference type="GO" id="GO:0020037">
    <property type="term" value="F:heme binding"/>
    <property type="evidence" value="ECO:0007669"/>
    <property type="project" value="InterPro"/>
</dbReference>
<evidence type="ECO:0000313" key="11">
    <source>
        <dbReference type="Proteomes" id="UP001049176"/>
    </source>
</evidence>
<feature type="chain" id="PRO_5040246230" description="Cytochrome P450" evidence="9">
    <location>
        <begin position="22"/>
        <end position="492"/>
    </location>
</feature>
<dbReference type="InterPro" id="IPR001128">
    <property type="entry name" value="Cyt_P450"/>
</dbReference>
<dbReference type="Proteomes" id="UP001049176">
    <property type="component" value="Chromosome 5"/>
</dbReference>
<dbReference type="PRINTS" id="PR00385">
    <property type="entry name" value="P450"/>
</dbReference>
<keyword evidence="9" id="KW-0732">Signal</keyword>
<dbReference type="PANTHER" id="PTHR24305:SF157">
    <property type="entry name" value="N-ACETYLTRYPTOPHAN 6-HYDROXYLASE IVOC-RELATED"/>
    <property type="match status" value="1"/>
</dbReference>
<sequence>MLSVCIFVLTITLFALAIGKAFRKDPLEQFPGPWLAKWTWIYRAYYDIVVGGGWLSHLETLHERYGPVVRVGHNELHFADPSAYTDIYTSFPVHRKDPKFYSTFSLTAPSTFAEMDPKEHAIIRSMIAPFFSRKSVLGLEFVIQEQIDQLIQQLLQKHRSLPVDMDLAFRSVTLDIITLYTFGISINAVSTPLFQHPVLLDSEKHARNKWFFKHFPRIKSLMVTFPSWFAAAIGRKASFSFVKEITKLVDDALNHEDGLCSHMHKNIYHTLLSDSTPTMKKKDRLNRRWLIGEGLNLRGAGSDTVGNICTIGARYLLNDKRVLRKLQDELDTAWQDKDDMFPLERLERLSYLTAVIKESLRLGHGVVTPMPRIVPETGSVITGYHVPAGTSVALGNTFVHMNPVIFPNPTRFYPERWLEEDRHSAERYLVAFGKGSRSCLGITLAWCELYLIFGNLFRKLDLFAMNDIGLSTNSGQPYTFKITSYPVTVGKL</sequence>
<dbReference type="SUPFAM" id="SSF48264">
    <property type="entry name" value="Cytochrome P450"/>
    <property type="match status" value="1"/>
</dbReference>
<dbReference type="InterPro" id="IPR050121">
    <property type="entry name" value="Cytochrome_P450_monoxygenase"/>
</dbReference>
<dbReference type="InterPro" id="IPR036396">
    <property type="entry name" value="Cyt_P450_sf"/>
</dbReference>
<evidence type="ECO:0008006" key="12">
    <source>
        <dbReference type="Google" id="ProtNLM"/>
    </source>
</evidence>
<protein>
    <recommendedName>
        <fullName evidence="12">Cytochrome P450</fullName>
    </recommendedName>
</protein>
<dbReference type="GO" id="GO:0004497">
    <property type="term" value="F:monooxygenase activity"/>
    <property type="evidence" value="ECO:0007669"/>
    <property type="project" value="UniProtKB-KW"/>
</dbReference>
<dbReference type="PRINTS" id="PR00463">
    <property type="entry name" value="EP450I"/>
</dbReference>
<accession>A0A9P7S029</accession>
<evidence type="ECO:0000256" key="6">
    <source>
        <dbReference type="ARBA" id="ARBA00023004"/>
    </source>
</evidence>
<dbReference type="PANTHER" id="PTHR24305">
    <property type="entry name" value="CYTOCHROME P450"/>
    <property type="match status" value="1"/>
</dbReference>
<dbReference type="OrthoDB" id="1470350at2759"/>
<keyword evidence="7 8" id="KW-0349">Heme</keyword>
<keyword evidence="4 7" id="KW-0479">Metal-binding</keyword>
<dbReference type="InterPro" id="IPR017972">
    <property type="entry name" value="Cyt_P450_CS"/>
</dbReference>
<comment type="pathway">
    <text evidence="2">Secondary metabolite biosynthesis.</text>
</comment>
<proteinExistence type="inferred from homology"/>
<evidence type="ECO:0000256" key="7">
    <source>
        <dbReference type="PIRSR" id="PIRSR602401-1"/>
    </source>
</evidence>
<keyword evidence="8" id="KW-0503">Monooxygenase</keyword>
<reference evidence="10" key="1">
    <citation type="journal article" date="2021" name="Genome Biol. Evol.">
        <title>The assembled and annotated genome of the fairy-ring fungus Marasmius oreades.</title>
        <authorList>
            <person name="Hiltunen M."/>
            <person name="Ament-Velasquez S.L."/>
            <person name="Johannesson H."/>
        </authorList>
    </citation>
    <scope>NUCLEOTIDE SEQUENCE</scope>
    <source>
        <strain evidence="10">03SP1</strain>
    </source>
</reference>
<evidence type="ECO:0000256" key="3">
    <source>
        <dbReference type="ARBA" id="ARBA00010617"/>
    </source>
</evidence>
<dbReference type="PROSITE" id="PS00086">
    <property type="entry name" value="CYTOCHROME_P450"/>
    <property type="match status" value="1"/>
</dbReference>
<dbReference type="Gene3D" id="1.10.630.10">
    <property type="entry name" value="Cytochrome P450"/>
    <property type="match status" value="1"/>
</dbReference>
<keyword evidence="11" id="KW-1185">Reference proteome</keyword>
<keyword evidence="5 8" id="KW-0560">Oxidoreductase</keyword>
<evidence type="ECO:0000256" key="8">
    <source>
        <dbReference type="RuleBase" id="RU000461"/>
    </source>
</evidence>
<comment type="cofactor">
    <cofactor evidence="1 7">
        <name>heme</name>
        <dbReference type="ChEBI" id="CHEBI:30413"/>
    </cofactor>
</comment>
<evidence type="ECO:0000256" key="4">
    <source>
        <dbReference type="ARBA" id="ARBA00022723"/>
    </source>
</evidence>
<organism evidence="10 11">
    <name type="scientific">Marasmius oreades</name>
    <name type="common">fairy-ring Marasmius</name>
    <dbReference type="NCBI Taxonomy" id="181124"/>
    <lineage>
        <taxon>Eukaryota</taxon>
        <taxon>Fungi</taxon>
        <taxon>Dikarya</taxon>
        <taxon>Basidiomycota</taxon>
        <taxon>Agaricomycotina</taxon>
        <taxon>Agaricomycetes</taxon>
        <taxon>Agaricomycetidae</taxon>
        <taxon>Agaricales</taxon>
        <taxon>Marasmiineae</taxon>
        <taxon>Marasmiaceae</taxon>
        <taxon>Marasmius</taxon>
    </lineage>
</organism>
<evidence type="ECO:0000256" key="5">
    <source>
        <dbReference type="ARBA" id="ARBA00023002"/>
    </source>
</evidence>
<evidence type="ECO:0000256" key="1">
    <source>
        <dbReference type="ARBA" id="ARBA00001971"/>
    </source>
</evidence>
<evidence type="ECO:0000256" key="2">
    <source>
        <dbReference type="ARBA" id="ARBA00005179"/>
    </source>
</evidence>
<dbReference type="InterPro" id="IPR002401">
    <property type="entry name" value="Cyt_P450_E_grp-I"/>
</dbReference>
<name>A0A9P7S029_9AGAR</name>
<comment type="similarity">
    <text evidence="3 8">Belongs to the cytochrome P450 family.</text>
</comment>
<dbReference type="GO" id="GO:0005506">
    <property type="term" value="F:iron ion binding"/>
    <property type="evidence" value="ECO:0007669"/>
    <property type="project" value="InterPro"/>
</dbReference>
<keyword evidence="6 7" id="KW-0408">Iron</keyword>
<feature type="signal peptide" evidence="9">
    <location>
        <begin position="1"/>
        <end position="21"/>
    </location>
</feature>
<feature type="binding site" description="axial binding residue" evidence="7">
    <location>
        <position position="439"/>
    </location>
    <ligand>
        <name>heme</name>
        <dbReference type="ChEBI" id="CHEBI:30413"/>
    </ligand>
    <ligandPart>
        <name>Fe</name>
        <dbReference type="ChEBI" id="CHEBI:18248"/>
    </ligandPart>
</feature>
<dbReference type="GO" id="GO:0016705">
    <property type="term" value="F:oxidoreductase activity, acting on paired donors, with incorporation or reduction of molecular oxygen"/>
    <property type="evidence" value="ECO:0007669"/>
    <property type="project" value="InterPro"/>
</dbReference>
<dbReference type="GeneID" id="66078251"/>
<dbReference type="AlphaFoldDB" id="A0A9P7S029"/>
<dbReference type="EMBL" id="CM032185">
    <property type="protein sequence ID" value="KAG7092862.1"/>
    <property type="molecule type" value="Genomic_DNA"/>
</dbReference>